<sequence>MELNMSIARYAPYGHALPIPDSLLGFNGECVLKPLEHYFLGAGHRLYSPSLMRFFSADIKSPFEEGGLNAYAYCAGDPVNRIDPTGQSWLSLFKGIGNRLGLRSRPPQQQPRPSPMPLAQPTRATRESVIASAASEPPPPSYRETLHKFSESRQNKIRAINTKIERLEVELDIAQRMYDPTEPFLARRLERQIRNRDRLWRRPQLPADDELFPRRIEPSQTTINSNVRRVRFAV</sequence>
<dbReference type="Gene3D" id="2.180.10.10">
    <property type="entry name" value="RHS repeat-associated core"/>
    <property type="match status" value="1"/>
</dbReference>
<evidence type="ECO:0000313" key="3">
    <source>
        <dbReference type="EMBL" id="MBA6117206.1"/>
    </source>
</evidence>
<protein>
    <submittedName>
        <fullName evidence="3">RHS repeat-associated core domain-containing protein</fullName>
    </submittedName>
</protein>
<dbReference type="NCBIfam" id="TIGR03696">
    <property type="entry name" value="Rhs_assc_core"/>
    <property type="match status" value="1"/>
</dbReference>
<comment type="caution">
    <text evidence="3">The sequence shown here is derived from an EMBL/GenBank/DDBJ whole genome shotgun (WGS) entry which is preliminary data.</text>
</comment>
<evidence type="ECO:0000256" key="2">
    <source>
        <dbReference type="SAM" id="MobiDB-lite"/>
    </source>
</evidence>
<reference evidence="3 4" key="1">
    <citation type="submission" date="2020-07" db="EMBL/GenBank/DDBJ databases">
        <title>Diversity of carbapenemase encoding genes among Pseudomonas putida group clinical isolates in a tertiary Brazilian hospital.</title>
        <authorList>
            <person name="Alberto-Lei F."/>
            <person name="Nodari C.S."/>
            <person name="Streling A.P."/>
            <person name="Paulino J.T."/>
            <person name="Bessa-Neto F.O."/>
            <person name="Cayo R."/>
            <person name="Gales A.C."/>
        </authorList>
    </citation>
    <scope>NUCLEOTIDE SEQUENCE [LARGE SCALE GENOMIC DNA]</scope>
    <source>
        <strain evidence="3 4">12464</strain>
    </source>
</reference>
<dbReference type="RefSeq" id="WP_176516287.1">
    <property type="nucleotide sequence ID" value="NZ_JACGDG010000013.1"/>
</dbReference>
<feature type="compositionally biased region" description="Pro residues" evidence="2">
    <location>
        <begin position="108"/>
        <end position="118"/>
    </location>
</feature>
<accession>A0A7W2QJY4</accession>
<gene>
    <name evidence="3" type="ORF">H4C47_15870</name>
</gene>
<dbReference type="InterPro" id="IPR022385">
    <property type="entry name" value="Rhs_assc_core"/>
</dbReference>
<feature type="region of interest" description="Disordered" evidence="2">
    <location>
        <begin position="101"/>
        <end position="142"/>
    </location>
</feature>
<evidence type="ECO:0000313" key="4">
    <source>
        <dbReference type="Proteomes" id="UP000553948"/>
    </source>
</evidence>
<dbReference type="AlphaFoldDB" id="A0A7W2QJY4"/>
<name>A0A7W2QJY4_PSEPU</name>
<evidence type="ECO:0000256" key="1">
    <source>
        <dbReference type="SAM" id="Coils"/>
    </source>
</evidence>
<proteinExistence type="predicted"/>
<dbReference type="Proteomes" id="UP000553948">
    <property type="component" value="Unassembled WGS sequence"/>
</dbReference>
<keyword evidence="1" id="KW-0175">Coiled coil</keyword>
<dbReference type="EMBL" id="JACGDG010000013">
    <property type="protein sequence ID" value="MBA6117206.1"/>
    <property type="molecule type" value="Genomic_DNA"/>
</dbReference>
<organism evidence="3 4">
    <name type="scientific">Pseudomonas putida</name>
    <name type="common">Arthrobacter siderocapsulatus</name>
    <dbReference type="NCBI Taxonomy" id="303"/>
    <lineage>
        <taxon>Bacteria</taxon>
        <taxon>Pseudomonadati</taxon>
        <taxon>Pseudomonadota</taxon>
        <taxon>Gammaproteobacteria</taxon>
        <taxon>Pseudomonadales</taxon>
        <taxon>Pseudomonadaceae</taxon>
        <taxon>Pseudomonas</taxon>
    </lineage>
</organism>
<feature type="coiled-coil region" evidence="1">
    <location>
        <begin position="150"/>
        <end position="177"/>
    </location>
</feature>